<reference evidence="7" key="2">
    <citation type="submission" date="2025-08" db="UniProtKB">
        <authorList>
            <consortium name="Ensembl"/>
        </authorList>
    </citation>
    <scope>IDENTIFICATION</scope>
</reference>
<dbReference type="Proteomes" id="UP000472268">
    <property type="component" value="Chromosome 12"/>
</dbReference>
<dbReference type="SMART" id="SM00209">
    <property type="entry name" value="TSP1"/>
    <property type="match status" value="1"/>
</dbReference>
<evidence type="ECO:0000313" key="7">
    <source>
        <dbReference type="Ensembl" id="ENSSSUP00005024226.1"/>
    </source>
</evidence>
<sequence length="602" mass="66422">MWSGWPLATQEGRCNDGGESGDGVLTLEIPVHYPGMIPSIIRHKLSTYCVHKTTTVTIKADNSLSSLRHQLCATCFSYLIRWPLWLPCNGGSVIAALFRDKNSSPESLNYCPKSHSQLALSWGSDPGLRASPPQRPVCSPTLRPLLLLWTLLNCGFGGSAQGPGEWSPWGSWTRCSSSCGRAVSVRSRRCVWFPGLGACWGDTHEYRLCHLPDCPPGAIPFRDLQCALYNGHPVLGTQETYQWVPFYGAPNQCDLHCLAEGHAFYHTFGRVLDGTPCSPGAQGLCVAGRCLSAGCDGLLGSDAREDHCGRCGGANESCLFVQRVFRDSGDFAGYWNVTLIPEGARHIRVAHRSRNHLALMGGDGRYVLNGNWAGSPPGTYEVAGTRVVYTRAAGPEEMLRAAGPTSQDMLLQVLLLEPNPGIEFEFWLPRERYGPFQAQAQALGWSLRQPQPREVEPQPTDPPAAPATVSPRIPPSSPDPCSPCPDTRGRAHRLLHYCGSDFVFRARVLSRLQQARETRYEIQVQLIYKNRSPLRALEYVWALGRCPCPRLDPHREYLLAAQRLISPDGTQDRLLLPHAGYARTWNPAEDSRVRLAARHCPA</sequence>
<dbReference type="InterPro" id="IPR036383">
    <property type="entry name" value="TSP1_rpt_sf"/>
</dbReference>
<dbReference type="InterPro" id="IPR050439">
    <property type="entry name" value="ADAMTS_ADAMTS-like"/>
</dbReference>
<dbReference type="PRINTS" id="PR01857">
    <property type="entry name" value="ADAMTSFAMILY"/>
</dbReference>
<dbReference type="CDD" id="cd03523">
    <property type="entry name" value="NTR_like"/>
    <property type="match status" value="1"/>
</dbReference>
<protein>
    <submittedName>
        <fullName evidence="7">ADAMTS like 5</fullName>
    </submittedName>
</protein>
<dbReference type="GO" id="GO:0030198">
    <property type="term" value="P:extracellular matrix organization"/>
    <property type="evidence" value="ECO:0007669"/>
    <property type="project" value="InterPro"/>
</dbReference>
<reference evidence="7 8" key="1">
    <citation type="submission" date="2019-05" db="EMBL/GenBank/DDBJ databases">
        <title>A Chromosome-scale Meerkat (S. suricatta) Genome Assembly.</title>
        <authorList>
            <person name="Dudchenko O."/>
            <person name="Lieberman Aiden E."/>
            <person name="Tung J."/>
            <person name="Barreiro L.B."/>
            <person name="Clutton-Brock T.H."/>
        </authorList>
    </citation>
    <scope>NUCLEOTIDE SEQUENCE [LARGE SCALE GENOMIC DNA]</scope>
</reference>
<accession>A0A673US79</accession>
<evidence type="ECO:0000256" key="3">
    <source>
        <dbReference type="ARBA" id="ARBA00023157"/>
    </source>
</evidence>
<dbReference type="GO" id="GO:0031012">
    <property type="term" value="C:extracellular matrix"/>
    <property type="evidence" value="ECO:0007669"/>
    <property type="project" value="TreeGrafter"/>
</dbReference>
<evidence type="ECO:0000313" key="8">
    <source>
        <dbReference type="Proteomes" id="UP000472268"/>
    </source>
</evidence>
<reference evidence="7" key="3">
    <citation type="submission" date="2025-09" db="UniProtKB">
        <authorList>
            <consortium name="Ensembl"/>
        </authorList>
    </citation>
    <scope>IDENTIFICATION</scope>
</reference>
<dbReference type="PROSITE" id="PS50189">
    <property type="entry name" value="NTR"/>
    <property type="match status" value="1"/>
</dbReference>
<dbReference type="InterPro" id="IPR013273">
    <property type="entry name" value="ADAMTS/ADAMTS-like"/>
</dbReference>
<dbReference type="PANTHER" id="PTHR13723:SF173">
    <property type="entry name" value="ADAMTS-LIKE PROTEIN 5"/>
    <property type="match status" value="1"/>
</dbReference>
<dbReference type="Pfam" id="PF05986">
    <property type="entry name" value="ADAMTS_spacer1"/>
    <property type="match status" value="1"/>
</dbReference>
<dbReference type="PANTHER" id="PTHR13723">
    <property type="entry name" value="ADAMTS A DISINTEGRIN AND METALLOPROTEASE WITH THROMBOSPONDIN MOTIFS PROTEASE"/>
    <property type="match status" value="1"/>
</dbReference>
<gene>
    <name evidence="7" type="primary">ADAMTSL5</name>
</gene>
<dbReference type="PROSITE" id="PS50092">
    <property type="entry name" value="TSP1"/>
    <property type="match status" value="1"/>
</dbReference>
<dbReference type="GO" id="GO:0006508">
    <property type="term" value="P:proteolysis"/>
    <property type="evidence" value="ECO:0007669"/>
    <property type="project" value="TreeGrafter"/>
</dbReference>
<feature type="domain" description="NTR" evidence="6">
    <location>
        <begin position="481"/>
        <end position="600"/>
    </location>
</feature>
<dbReference type="InterPro" id="IPR010294">
    <property type="entry name" value="ADAMTS_spacer1"/>
</dbReference>
<feature type="disulfide bond" evidence="4">
    <location>
        <begin position="179"/>
        <end position="214"/>
    </location>
</feature>
<dbReference type="InterPro" id="IPR000884">
    <property type="entry name" value="TSP1_rpt"/>
</dbReference>
<dbReference type="Gene3D" id="2.40.50.120">
    <property type="match status" value="1"/>
</dbReference>
<dbReference type="InterPro" id="IPR018933">
    <property type="entry name" value="Netrin_module_non-TIMP"/>
</dbReference>
<organism evidence="7 8">
    <name type="scientific">Suricata suricatta</name>
    <name type="common">Meerkat</name>
    <dbReference type="NCBI Taxonomy" id="37032"/>
    <lineage>
        <taxon>Eukaryota</taxon>
        <taxon>Metazoa</taxon>
        <taxon>Chordata</taxon>
        <taxon>Craniata</taxon>
        <taxon>Vertebrata</taxon>
        <taxon>Euteleostomi</taxon>
        <taxon>Mammalia</taxon>
        <taxon>Eutheria</taxon>
        <taxon>Laurasiatheria</taxon>
        <taxon>Carnivora</taxon>
        <taxon>Feliformia</taxon>
        <taxon>Herpestidae</taxon>
        <taxon>Suricata</taxon>
    </lineage>
</organism>
<name>A0A673US79_SURSU</name>
<evidence type="ECO:0000256" key="1">
    <source>
        <dbReference type="ARBA" id="ARBA00004613"/>
    </source>
</evidence>
<proteinExistence type="predicted"/>
<dbReference type="FunFam" id="2.40.50.120:FF:000021">
    <property type="entry name" value="ADAMTS like 5"/>
    <property type="match status" value="1"/>
</dbReference>
<feature type="disulfide bond" evidence="4">
    <location>
        <begin position="190"/>
        <end position="199"/>
    </location>
</feature>
<dbReference type="Pfam" id="PF19236">
    <property type="entry name" value="ADAMTS_CR_3"/>
    <property type="match status" value="1"/>
</dbReference>
<dbReference type="InterPro" id="IPR001134">
    <property type="entry name" value="Netrin_domain"/>
</dbReference>
<dbReference type="OMA" id="WAPGRCP"/>
<comment type="subcellular location">
    <subcellularLocation>
        <location evidence="1">Secreted</location>
    </subcellularLocation>
</comment>
<dbReference type="Pfam" id="PF00090">
    <property type="entry name" value="TSP_1"/>
    <property type="match status" value="1"/>
</dbReference>
<evidence type="ECO:0000256" key="2">
    <source>
        <dbReference type="ARBA" id="ARBA00022525"/>
    </source>
</evidence>
<dbReference type="SUPFAM" id="SSF50242">
    <property type="entry name" value="TIMP-like"/>
    <property type="match status" value="1"/>
</dbReference>
<dbReference type="InterPro" id="IPR045371">
    <property type="entry name" value="ADAMTS_CR_3"/>
</dbReference>
<feature type="compositionally biased region" description="Pro residues" evidence="5">
    <location>
        <begin position="472"/>
        <end position="483"/>
    </location>
</feature>
<dbReference type="GO" id="GO:0005576">
    <property type="term" value="C:extracellular region"/>
    <property type="evidence" value="ECO:0007669"/>
    <property type="project" value="UniProtKB-SubCell"/>
</dbReference>
<evidence type="ECO:0000256" key="4">
    <source>
        <dbReference type="PIRSR" id="PIRSR613273-3"/>
    </source>
</evidence>
<dbReference type="GO" id="GO:0004222">
    <property type="term" value="F:metalloendopeptidase activity"/>
    <property type="evidence" value="ECO:0007669"/>
    <property type="project" value="TreeGrafter"/>
</dbReference>
<keyword evidence="3 4" id="KW-1015">Disulfide bond</keyword>
<feature type="region of interest" description="Disordered" evidence="5">
    <location>
        <begin position="450"/>
        <end position="485"/>
    </location>
</feature>
<dbReference type="Gene3D" id="2.20.100.10">
    <property type="entry name" value="Thrombospondin type-1 (TSP1) repeat"/>
    <property type="match status" value="1"/>
</dbReference>
<dbReference type="AlphaFoldDB" id="A0A673US79"/>
<dbReference type="InterPro" id="IPR008993">
    <property type="entry name" value="TIMP-like_OB-fold"/>
</dbReference>
<keyword evidence="2" id="KW-0964">Secreted</keyword>
<keyword evidence="8" id="KW-1185">Reference proteome</keyword>
<evidence type="ECO:0000256" key="5">
    <source>
        <dbReference type="SAM" id="MobiDB-lite"/>
    </source>
</evidence>
<dbReference type="Ensembl" id="ENSSSUT00005027744.1">
    <property type="protein sequence ID" value="ENSSSUP00005024226.1"/>
    <property type="gene ID" value="ENSSSUG00005015807.1"/>
</dbReference>
<feature type="disulfide bond" evidence="4">
    <location>
        <begin position="175"/>
        <end position="209"/>
    </location>
</feature>
<evidence type="ECO:0000259" key="6">
    <source>
        <dbReference type="PROSITE" id="PS50189"/>
    </source>
</evidence>
<dbReference type="Gene3D" id="2.60.120.830">
    <property type="match status" value="1"/>
</dbReference>
<dbReference type="FunFam" id="2.60.120.830:FF:000001">
    <property type="entry name" value="A disintegrin and metalloproteinase with thrombospondin motifs 1"/>
    <property type="match status" value="1"/>
</dbReference>
<dbReference type="Pfam" id="PF01759">
    <property type="entry name" value="NTR"/>
    <property type="match status" value="1"/>
</dbReference>
<dbReference type="SUPFAM" id="SSF82895">
    <property type="entry name" value="TSP-1 type 1 repeat"/>
    <property type="match status" value="1"/>
</dbReference>